<dbReference type="Gramene" id="MELO3C034215.2.1">
    <property type="protein sequence ID" value="MELO3C034215.2.1"/>
    <property type="gene ID" value="MELO3C034215.2"/>
</dbReference>
<organism evidence="2">
    <name type="scientific">Cucumis melo</name>
    <name type="common">Muskmelon</name>
    <dbReference type="NCBI Taxonomy" id="3656"/>
    <lineage>
        <taxon>Eukaryota</taxon>
        <taxon>Viridiplantae</taxon>
        <taxon>Streptophyta</taxon>
        <taxon>Embryophyta</taxon>
        <taxon>Tracheophyta</taxon>
        <taxon>Spermatophyta</taxon>
        <taxon>Magnoliopsida</taxon>
        <taxon>eudicotyledons</taxon>
        <taxon>Gunneridae</taxon>
        <taxon>Pentapetalae</taxon>
        <taxon>rosids</taxon>
        <taxon>fabids</taxon>
        <taxon>Cucurbitales</taxon>
        <taxon>Cucurbitaceae</taxon>
        <taxon>Benincaseae</taxon>
        <taxon>Cucumis</taxon>
    </lineage>
</organism>
<dbReference type="AlphaFoldDB" id="A0A9I9EII5"/>
<evidence type="ECO:0000256" key="1">
    <source>
        <dbReference type="SAM" id="Phobius"/>
    </source>
</evidence>
<keyword evidence="1" id="KW-0472">Membrane</keyword>
<accession>A0A9I9EII5</accession>
<protein>
    <submittedName>
        <fullName evidence="2">Uncharacterized protein</fullName>
    </submittedName>
</protein>
<reference evidence="2" key="1">
    <citation type="submission" date="2023-03" db="UniProtKB">
        <authorList>
            <consortium name="EnsemblPlants"/>
        </authorList>
    </citation>
    <scope>IDENTIFICATION</scope>
</reference>
<keyword evidence="1" id="KW-1133">Transmembrane helix</keyword>
<proteinExistence type="predicted"/>
<sequence>MADFDPLYTLLRRQSRHFPHEIRYPLVFLGFRDKSKICRVYVLEWLCFVVFLKLLTGNWVTYFQISKFITFKSSVESTDIIRGERCRRSHAVFRAKLASSSGGLGASRGHDGLRTVNLNAYVFYLLIVVANLTQEESR</sequence>
<feature type="transmembrane region" description="Helical" evidence="1">
    <location>
        <begin position="42"/>
        <end position="65"/>
    </location>
</feature>
<keyword evidence="1" id="KW-0812">Transmembrane</keyword>
<name>A0A9I9EII5_CUCME</name>
<evidence type="ECO:0000313" key="2">
    <source>
        <dbReference type="EnsemblPlants" id="MELO3C034215.2.1"/>
    </source>
</evidence>
<dbReference type="EnsemblPlants" id="MELO3C034215.2.1">
    <property type="protein sequence ID" value="MELO3C034215.2.1"/>
    <property type="gene ID" value="MELO3C034215.2"/>
</dbReference>